<evidence type="ECO:0000313" key="2">
    <source>
        <dbReference type="Proteomes" id="UP000054342"/>
    </source>
</evidence>
<dbReference type="EMBL" id="KN847317">
    <property type="protein sequence ID" value="KIW61803.1"/>
    <property type="molecule type" value="Genomic_DNA"/>
</dbReference>
<evidence type="ECO:0000313" key="1">
    <source>
        <dbReference type="EMBL" id="KIW61803.1"/>
    </source>
</evidence>
<sequence>MANYDRIQLLNVEVDREDVSDHLIIPQLPPIPEGDWNQGHITKHPENGNPYFSQHAKVILPTICSIWHPRQIDWLELEQAQWLRSNVYTANFKTTVGGISLADEIVIKFARFPWELQYYEDETRVYERMENGPLASSASWNVGAS</sequence>
<dbReference type="AlphaFoldDB" id="A0A0D2F1H3"/>
<accession>A0A0D2F1H3</accession>
<dbReference type="HOGENOM" id="CLU_1786862_0_0_1"/>
<name>A0A0D2F1H3_9EURO</name>
<organism evidence="1 2">
    <name type="scientific">Exophiala xenobiotica</name>
    <dbReference type="NCBI Taxonomy" id="348802"/>
    <lineage>
        <taxon>Eukaryota</taxon>
        <taxon>Fungi</taxon>
        <taxon>Dikarya</taxon>
        <taxon>Ascomycota</taxon>
        <taxon>Pezizomycotina</taxon>
        <taxon>Eurotiomycetes</taxon>
        <taxon>Chaetothyriomycetidae</taxon>
        <taxon>Chaetothyriales</taxon>
        <taxon>Herpotrichiellaceae</taxon>
        <taxon>Exophiala</taxon>
    </lineage>
</organism>
<dbReference type="STRING" id="348802.A0A0D2F1H3"/>
<dbReference type="RefSeq" id="XP_013322387.1">
    <property type="nucleotide sequence ID" value="XM_013466933.1"/>
</dbReference>
<dbReference type="Proteomes" id="UP000054342">
    <property type="component" value="Unassembled WGS sequence"/>
</dbReference>
<keyword evidence="2" id="KW-1185">Reference proteome</keyword>
<gene>
    <name evidence="1" type="ORF">PV05_01884</name>
</gene>
<dbReference type="GeneID" id="25323792"/>
<reference evidence="1 2" key="1">
    <citation type="submission" date="2015-01" db="EMBL/GenBank/DDBJ databases">
        <title>The Genome Sequence of Exophiala xenobiotica CBS118157.</title>
        <authorList>
            <consortium name="The Broad Institute Genomics Platform"/>
            <person name="Cuomo C."/>
            <person name="de Hoog S."/>
            <person name="Gorbushina A."/>
            <person name="Stielow B."/>
            <person name="Teixiera M."/>
            <person name="Abouelleil A."/>
            <person name="Chapman S.B."/>
            <person name="Priest M."/>
            <person name="Young S.K."/>
            <person name="Wortman J."/>
            <person name="Nusbaum C."/>
            <person name="Birren B."/>
        </authorList>
    </citation>
    <scope>NUCLEOTIDE SEQUENCE [LARGE SCALE GENOMIC DNA]</scope>
    <source>
        <strain evidence="1 2">CBS 118157</strain>
    </source>
</reference>
<protein>
    <submittedName>
        <fullName evidence="1">Uncharacterized protein</fullName>
    </submittedName>
</protein>
<dbReference type="OrthoDB" id="4131686at2759"/>
<proteinExistence type="predicted"/>